<comment type="similarity">
    <text evidence="1">Belongs to the short-chain dehydrogenases/reductases (SDR) family.</text>
</comment>
<dbReference type="KEGG" id="marq:MARGE09_P3401"/>
<dbReference type="AlphaFoldDB" id="A0AAN1WKF4"/>
<dbReference type="PANTHER" id="PTHR42901:SF1">
    <property type="entry name" value="ALCOHOL DEHYDROGENASE"/>
    <property type="match status" value="1"/>
</dbReference>
<evidence type="ECO:0000313" key="4">
    <source>
        <dbReference type="Proteomes" id="UP001320119"/>
    </source>
</evidence>
<accession>A0AAN1WKF4</accession>
<dbReference type="InterPro" id="IPR002347">
    <property type="entry name" value="SDR_fam"/>
</dbReference>
<name>A0AAN1WKF4_9GAMM</name>
<reference evidence="3 4" key="1">
    <citation type="journal article" date="2022" name="IScience">
        <title>An ultrasensitive nanofiber-based assay for enzymatic hydrolysis and deep-sea microbial degradation of cellulose.</title>
        <authorList>
            <person name="Tsudome M."/>
            <person name="Tachioka M."/>
            <person name="Miyazaki M."/>
            <person name="Uchimura K."/>
            <person name="Tsuda M."/>
            <person name="Takaki Y."/>
            <person name="Deguchi S."/>
        </authorList>
    </citation>
    <scope>NUCLEOTIDE SEQUENCE [LARGE SCALE GENOMIC DNA]</scope>
    <source>
        <strain evidence="3 4">GE09</strain>
    </source>
</reference>
<dbReference type="NCBIfam" id="NF006509">
    <property type="entry name" value="PRK08945.1"/>
    <property type="match status" value="1"/>
</dbReference>
<dbReference type="Pfam" id="PF00106">
    <property type="entry name" value="adh_short"/>
    <property type="match status" value="1"/>
</dbReference>
<dbReference type="PROSITE" id="PS00061">
    <property type="entry name" value="ADH_SHORT"/>
    <property type="match status" value="1"/>
</dbReference>
<evidence type="ECO:0000256" key="1">
    <source>
        <dbReference type="ARBA" id="ARBA00006484"/>
    </source>
</evidence>
<protein>
    <recommendedName>
        <fullName evidence="5">YciK family oxidoreductase</fullName>
    </recommendedName>
</protein>
<dbReference type="EMBL" id="AP023086">
    <property type="protein sequence ID" value="BCD99200.1"/>
    <property type="molecule type" value="Genomic_DNA"/>
</dbReference>
<evidence type="ECO:0008006" key="5">
    <source>
        <dbReference type="Google" id="ProtNLM"/>
    </source>
</evidence>
<evidence type="ECO:0000256" key="2">
    <source>
        <dbReference type="ARBA" id="ARBA00023002"/>
    </source>
</evidence>
<dbReference type="InterPro" id="IPR036291">
    <property type="entry name" value="NAD(P)-bd_dom_sf"/>
</dbReference>
<organism evidence="3 4">
    <name type="scientific">Marinagarivorans cellulosilyticus</name>
    <dbReference type="NCBI Taxonomy" id="2721545"/>
    <lineage>
        <taxon>Bacteria</taxon>
        <taxon>Pseudomonadati</taxon>
        <taxon>Pseudomonadota</taxon>
        <taxon>Gammaproteobacteria</taxon>
        <taxon>Cellvibrionales</taxon>
        <taxon>Cellvibrionaceae</taxon>
        <taxon>Marinagarivorans</taxon>
    </lineage>
</organism>
<dbReference type="PANTHER" id="PTHR42901">
    <property type="entry name" value="ALCOHOL DEHYDROGENASE"/>
    <property type="match status" value="1"/>
</dbReference>
<dbReference type="PRINTS" id="PR00081">
    <property type="entry name" value="GDHRDH"/>
</dbReference>
<dbReference type="SUPFAM" id="SSF51735">
    <property type="entry name" value="NAD(P)-binding Rossmann-fold domains"/>
    <property type="match status" value="1"/>
</dbReference>
<evidence type="ECO:0000313" key="3">
    <source>
        <dbReference type="EMBL" id="BCD99200.1"/>
    </source>
</evidence>
<dbReference type="Proteomes" id="UP001320119">
    <property type="component" value="Chromosome"/>
</dbReference>
<dbReference type="Gene3D" id="3.40.50.720">
    <property type="entry name" value="NAD(P)-binding Rossmann-like Domain"/>
    <property type="match status" value="1"/>
</dbReference>
<keyword evidence="2" id="KW-0560">Oxidoreductase</keyword>
<sequence>MTHQTDFLAYTPPSKDILKGRIIVITGAGDGIGKAIAIACATAGATVVLLGRTMQKLEAVYDAIEQLGGPQPAIFPINFESATKQDYQQLKDALNEEFGLIDGLLHNAGALGTNAPAEQYSASEWEVLMQVNATAPFMLTQSLLPLLKKSTDASVVFTGSTVGYRGRAYWGAYAASKAAVENIMQTLADEYSEHPHLRFNSINPGATRTQMRAKAYPAENPSEVTAPSAHANRYLYLLGPASLGVSGAQFQAQPS</sequence>
<dbReference type="RefSeq" id="WP_236984222.1">
    <property type="nucleotide sequence ID" value="NZ_AP023086.1"/>
</dbReference>
<gene>
    <name evidence="3" type="ORF">MARGE09_P3401</name>
</gene>
<proteinExistence type="inferred from homology"/>
<keyword evidence="4" id="KW-1185">Reference proteome</keyword>
<dbReference type="GO" id="GO:0016491">
    <property type="term" value="F:oxidoreductase activity"/>
    <property type="evidence" value="ECO:0007669"/>
    <property type="project" value="UniProtKB-KW"/>
</dbReference>
<dbReference type="InterPro" id="IPR020904">
    <property type="entry name" value="Sc_DH/Rdtase_CS"/>
</dbReference>